<gene>
    <name evidence="1" type="ORF">GCM10023093_24940</name>
</gene>
<reference evidence="2" key="1">
    <citation type="journal article" date="2019" name="Int. J. Syst. Evol. Microbiol.">
        <title>The Global Catalogue of Microorganisms (GCM) 10K type strain sequencing project: providing services to taxonomists for standard genome sequencing and annotation.</title>
        <authorList>
            <consortium name="The Broad Institute Genomics Platform"/>
            <consortium name="The Broad Institute Genome Sequencing Center for Infectious Disease"/>
            <person name="Wu L."/>
            <person name="Ma J."/>
        </authorList>
    </citation>
    <scope>NUCLEOTIDE SEQUENCE [LARGE SCALE GENOMIC DNA]</scope>
    <source>
        <strain evidence="2">JCM 32105</strain>
    </source>
</reference>
<dbReference type="EMBL" id="BAABFA010000018">
    <property type="protein sequence ID" value="GAA4468056.1"/>
    <property type="molecule type" value="Genomic_DNA"/>
</dbReference>
<name>A0ABP8NMT7_9BACT</name>
<dbReference type="Proteomes" id="UP001500067">
    <property type="component" value="Unassembled WGS sequence"/>
</dbReference>
<evidence type="ECO:0000313" key="2">
    <source>
        <dbReference type="Proteomes" id="UP001500067"/>
    </source>
</evidence>
<sequence>MPLIGSSRFRISLIAIVLLVCGMVFSACHKPTGRYPILGDHFIYGRLGGFTTPDAHANYFLVNNGQLRKDATQRMQAPPPGLDQFDFNTRCPEDQYNSVADLPHSIPTELKALNNTTIGTELPDAGYADIRARIDGVEYKWRIEAGLDSVSGPIREFYNRCNISFR</sequence>
<evidence type="ECO:0000313" key="1">
    <source>
        <dbReference type="EMBL" id="GAA4468056.1"/>
    </source>
</evidence>
<dbReference type="RefSeq" id="WP_345083701.1">
    <property type="nucleotide sequence ID" value="NZ_BAABFA010000018.1"/>
</dbReference>
<protein>
    <recommendedName>
        <fullName evidence="3">Lipoprotein</fullName>
    </recommendedName>
</protein>
<accession>A0ABP8NMT7</accession>
<proteinExistence type="predicted"/>
<evidence type="ECO:0008006" key="3">
    <source>
        <dbReference type="Google" id="ProtNLM"/>
    </source>
</evidence>
<keyword evidence="2" id="KW-1185">Reference proteome</keyword>
<comment type="caution">
    <text evidence="1">The sequence shown here is derived from an EMBL/GenBank/DDBJ whole genome shotgun (WGS) entry which is preliminary data.</text>
</comment>
<organism evidence="1 2">
    <name type="scientific">Nemorincola caseinilytica</name>
    <dbReference type="NCBI Taxonomy" id="2054315"/>
    <lineage>
        <taxon>Bacteria</taxon>
        <taxon>Pseudomonadati</taxon>
        <taxon>Bacteroidota</taxon>
        <taxon>Chitinophagia</taxon>
        <taxon>Chitinophagales</taxon>
        <taxon>Chitinophagaceae</taxon>
        <taxon>Nemorincola</taxon>
    </lineage>
</organism>